<feature type="region of interest" description="Disordered" evidence="1">
    <location>
        <begin position="1"/>
        <end position="24"/>
    </location>
</feature>
<dbReference type="RefSeq" id="WP_128556919.1">
    <property type="nucleotide sequence ID" value="NZ_QUAK01000091.1"/>
</dbReference>
<evidence type="ECO:0000313" key="3">
    <source>
        <dbReference type="EMBL" id="RFU85506.1"/>
    </source>
</evidence>
<dbReference type="OrthoDB" id="4321042at2"/>
<evidence type="ECO:0000256" key="1">
    <source>
        <dbReference type="SAM" id="MobiDB-lite"/>
    </source>
</evidence>
<evidence type="ECO:0000313" key="4">
    <source>
        <dbReference type="Proteomes" id="UP000263094"/>
    </source>
</evidence>
<dbReference type="AlphaFoldDB" id="A0A372M3J5"/>
<keyword evidence="2" id="KW-0812">Transmembrane</keyword>
<keyword evidence="2" id="KW-0472">Membrane</keyword>
<evidence type="ECO:0000256" key="2">
    <source>
        <dbReference type="SAM" id="Phobius"/>
    </source>
</evidence>
<organism evidence="3 4">
    <name type="scientific">Streptomyces triticagri</name>
    <dbReference type="NCBI Taxonomy" id="2293568"/>
    <lineage>
        <taxon>Bacteria</taxon>
        <taxon>Bacillati</taxon>
        <taxon>Actinomycetota</taxon>
        <taxon>Actinomycetes</taxon>
        <taxon>Kitasatosporales</taxon>
        <taxon>Streptomycetaceae</taxon>
        <taxon>Streptomyces</taxon>
    </lineage>
</organism>
<dbReference type="EMBL" id="QUAK01000091">
    <property type="protein sequence ID" value="RFU85506.1"/>
    <property type="molecule type" value="Genomic_DNA"/>
</dbReference>
<dbReference type="Proteomes" id="UP000263094">
    <property type="component" value="Unassembled WGS sequence"/>
</dbReference>
<keyword evidence="2" id="KW-1133">Transmembrane helix</keyword>
<gene>
    <name evidence="3" type="ORF">DY218_17170</name>
</gene>
<name>A0A372M3J5_9ACTN</name>
<keyword evidence="4" id="KW-1185">Reference proteome</keyword>
<feature type="transmembrane region" description="Helical" evidence="2">
    <location>
        <begin position="82"/>
        <end position="104"/>
    </location>
</feature>
<sequence length="112" mass="10935">MSRLTRAARRRTPTGPPGPRRASDRGALGIAGAVFGAVGLFVLPIVFGPLAVLFGYSAAGGRGAGLGTARRAARAGGRGRPVAAVVAIVLGIVDTVLAIVLIAASPGAGPLA</sequence>
<proteinExistence type="predicted"/>
<feature type="transmembrane region" description="Helical" evidence="2">
    <location>
        <begin position="27"/>
        <end position="47"/>
    </location>
</feature>
<accession>A0A372M3J5</accession>
<comment type="caution">
    <text evidence="3">The sequence shown here is derived from an EMBL/GenBank/DDBJ whole genome shotgun (WGS) entry which is preliminary data.</text>
</comment>
<feature type="transmembrane region" description="Helical" evidence="2">
    <location>
        <begin position="53"/>
        <end position="70"/>
    </location>
</feature>
<reference evidence="3 4" key="1">
    <citation type="submission" date="2018-08" db="EMBL/GenBank/DDBJ databases">
        <title>Isolation, diversity and antifungal activity of Actinobacteria from wheat.</title>
        <authorList>
            <person name="Han C."/>
        </authorList>
    </citation>
    <scope>NUCLEOTIDE SEQUENCE [LARGE SCALE GENOMIC DNA]</scope>
    <source>
        <strain evidence="3 4">NEAU-YY421</strain>
    </source>
</reference>
<feature type="compositionally biased region" description="Basic residues" evidence="1">
    <location>
        <begin position="1"/>
        <end position="12"/>
    </location>
</feature>
<protein>
    <submittedName>
        <fullName evidence="3">Small hydrophobic protein</fullName>
    </submittedName>
</protein>